<accession>A0A7S1BKE3</accession>
<keyword evidence="1" id="KW-0732">Signal</keyword>
<protein>
    <recommendedName>
        <fullName evidence="3">YGGT family protein</fullName>
    </recommendedName>
</protein>
<dbReference type="GO" id="GO:0016020">
    <property type="term" value="C:membrane"/>
    <property type="evidence" value="ECO:0007669"/>
    <property type="project" value="InterPro"/>
</dbReference>
<dbReference type="Pfam" id="PF02325">
    <property type="entry name" value="CCB3_YggT"/>
    <property type="match status" value="1"/>
</dbReference>
<dbReference type="InterPro" id="IPR003425">
    <property type="entry name" value="CCB3/YggT"/>
</dbReference>
<reference evidence="2" key="1">
    <citation type="submission" date="2021-01" db="EMBL/GenBank/DDBJ databases">
        <authorList>
            <person name="Corre E."/>
            <person name="Pelletier E."/>
            <person name="Niang G."/>
            <person name="Scheremetjew M."/>
            <person name="Finn R."/>
            <person name="Kale V."/>
            <person name="Holt S."/>
            <person name="Cochrane G."/>
            <person name="Meng A."/>
            <person name="Brown T."/>
            <person name="Cohen L."/>
        </authorList>
    </citation>
    <scope>NUCLEOTIDE SEQUENCE</scope>
    <source>
        <strain evidence="2">308</strain>
    </source>
</reference>
<evidence type="ECO:0000313" key="2">
    <source>
        <dbReference type="EMBL" id="CAD8888700.1"/>
    </source>
</evidence>
<organism evidence="2">
    <name type="scientific">Corethron hystrix</name>
    <dbReference type="NCBI Taxonomy" id="216773"/>
    <lineage>
        <taxon>Eukaryota</taxon>
        <taxon>Sar</taxon>
        <taxon>Stramenopiles</taxon>
        <taxon>Ochrophyta</taxon>
        <taxon>Bacillariophyta</taxon>
        <taxon>Coscinodiscophyceae</taxon>
        <taxon>Corethrophycidae</taxon>
        <taxon>Corethrales</taxon>
        <taxon>Corethraceae</taxon>
        <taxon>Corethron</taxon>
    </lineage>
</organism>
<feature type="chain" id="PRO_5030894687" description="YGGT family protein" evidence="1">
    <location>
        <begin position="25"/>
        <end position="201"/>
    </location>
</feature>
<evidence type="ECO:0008006" key="3">
    <source>
        <dbReference type="Google" id="ProtNLM"/>
    </source>
</evidence>
<dbReference type="PANTHER" id="PTHR33219:SF14">
    <property type="entry name" value="PROTEIN COFACTOR ASSEMBLY OF COMPLEX C SUBUNIT B CCB3, CHLOROPLASTIC-RELATED"/>
    <property type="match status" value="1"/>
</dbReference>
<feature type="signal peptide" evidence="1">
    <location>
        <begin position="1"/>
        <end position="24"/>
    </location>
</feature>
<proteinExistence type="predicted"/>
<name>A0A7S1BKE3_9STRA</name>
<dbReference type="PANTHER" id="PTHR33219">
    <property type="entry name" value="YLMG HOMOLOG PROTEIN 2, CHLOROPLASTIC"/>
    <property type="match status" value="1"/>
</dbReference>
<dbReference type="AlphaFoldDB" id="A0A7S1BKE3"/>
<evidence type="ECO:0000256" key="1">
    <source>
        <dbReference type="SAM" id="SignalP"/>
    </source>
</evidence>
<dbReference type="EMBL" id="HBFR01022105">
    <property type="protein sequence ID" value="CAD8888700.1"/>
    <property type="molecule type" value="Transcribed_RNA"/>
</dbReference>
<sequence length="201" mass="21789">MIRKFAAYISFVGFISLYLPETLALHGPSSPKGGNNGRDRTMMYLATPLVAKKLIHDVRSKGQDNIGARIGVKGRMGSRDMLAMAIPGYGTGEQIFVGGMANFFSAFNAVITLRILLSWFPQSQSVGILQPIFQISDPYLNLFRGIIPPVFGLDLSPLLAFFALNVAMSATASIGCDDVPSEEKLRALRKEGKGSFGIAQR</sequence>
<gene>
    <name evidence="2" type="ORF">CHYS00102_LOCUS15900</name>
</gene>